<dbReference type="Pfam" id="PF00083">
    <property type="entry name" value="Sugar_tr"/>
    <property type="match status" value="1"/>
</dbReference>
<keyword evidence="7" id="KW-1185">Reference proteome</keyword>
<comment type="caution">
    <text evidence="6">The sequence shown here is derived from an EMBL/GenBank/DDBJ whole genome shotgun (WGS) entry which is preliminary data.</text>
</comment>
<dbReference type="InterPro" id="IPR005828">
    <property type="entry name" value="MFS_sugar_transport-like"/>
</dbReference>
<dbReference type="GO" id="GO:0016020">
    <property type="term" value="C:membrane"/>
    <property type="evidence" value="ECO:0007669"/>
    <property type="project" value="UniProtKB-SubCell"/>
</dbReference>
<dbReference type="PANTHER" id="PTHR24064">
    <property type="entry name" value="SOLUTE CARRIER FAMILY 22 MEMBER"/>
    <property type="match status" value="1"/>
</dbReference>
<keyword evidence="2 5" id="KW-0812">Transmembrane</keyword>
<evidence type="ECO:0000256" key="3">
    <source>
        <dbReference type="ARBA" id="ARBA00022989"/>
    </source>
</evidence>
<feature type="transmembrane region" description="Helical" evidence="5">
    <location>
        <begin position="274"/>
        <end position="291"/>
    </location>
</feature>
<name>A0A9J6G6L6_HAELO</name>
<keyword evidence="3 5" id="KW-1133">Transmembrane helix</keyword>
<feature type="transmembrane region" description="Helical" evidence="5">
    <location>
        <begin position="184"/>
        <end position="202"/>
    </location>
</feature>
<feature type="transmembrane region" description="Helical" evidence="5">
    <location>
        <begin position="20"/>
        <end position="45"/>
    </location>
</feature>
<evidence type="ECO:0000313" key="7">
    <source>
        <dbReference type="Proteomes" id="UP000821853"/>
    </source>
</evidence>
<evidence type="ECO:0000313" key="6">
    <source>
        <dbReference type="EMBL" id="KAH9370779.1"/>
    </source>
</evidence>
<dbReference type="AlphaFoldDB" id="A0A9J6G6L6"/>
<feature type="transmembrane region" description="Helical" evidence="5">
    <location>
        <begin position="214"/>
        <end position="236"/>
    </location>
</feature>
<gene>
    <name evidence="6" type="ORF">HPB48_014725</name>
</gene>
<evidence type="ECO:0000256" key="4">
    <source>
        <dbReference type="ARBA" id="ARBA00023136"/>
    </source>
</evidence>
<protein>
    <submittedName>
        <fullName evidence="6">Uncharacterized protein</fullName>
    </submittedName>
</protein>
<keyword evidence="4 5" id="KW-0472">Membrane</keyword>
<evidence type="ECO:0000256" key="2">
    <source>
        <dbReference type="ARBA" id="ARBA00022692"/>
    </source>
</evidence>
<dbReference type="GO" id="GO:0022857">
    <property type="term" value="F:transmembrane transporter activity"/>
    <property type="evidence" value="ECO:0007669"/>
    <property type="project" value="InterPro"/>
</dbReference>
<dbReference type="EMBL" id="JABSTR010000005">
    <property type="protein sequence ID" value="KAH9370779.1"/>
    <property type="molecule type" value="Genomic_DNA"/>
</dbReference>
<sequence length="434" mass="48127">MDFEEVLMKAGGFGLFNKTVLVLALILSGIHTGLYSFGHFLILVAPSSEWCFLNDTSPSREDITKLPRGKCQGAVGLIGEIYNHNHTIFLEGLKTCPTGWQYDYDEYFPTITAENHWVCGDSWKLYTVHSAFWLGSMAGYLVCGLLADRIGRKKTAMILTGIGTSANVAGTYCTGLVGFSLLRFFAGMGAQTVNSLILVLVLECTVSGKRTLMVFLWGSMWCLMGSSLPWYCYLAQSWRSVLYAAIAADLGMLLCLMSQTLLECTVSGKRTLMVFLWGSMWCLMGSSLPWYCYLAQSWRSVLYAAIAADLGMLLCLVKIMEGSFWKDLVIFSPSCGSWQTHGGLRFLVPPIKKKTNGDRNNKKPVYRSVFVFFRLAGTHRYPVKDACTGVPPLVFFKTGKGYFYALRFLAPSSPRCTGPAREIPRIDLVAIGDS</sequence>
<feature type="transmembrane region" description="Helical" evidence="5">
    <location>
        <begin position="130"/>
        <end position="147"/>
    </location>
</feature>
<reference evidence="6 7" key="1">
    <citation type="journal article" date="2020" name="Cell">
        <title>Large-Scale Comparative Analyses of Tick Genomes Elucidate Their Genetic Diversity and Vector Capacities.</title>
        <authorList>
            <consortium name="Tick Genome and Microbiome Consortium (TIGMIC)"/>
            <person name="Jia N."/>
            <person name="Wang J."/>
            <person name="Shi W."/>
            <person name="Du L."/>
            <person name="Sun Y."/>
            <person name="Zhan W."/>
            <person name="Jiang J.F."/>
            <person name="Wang Q."/>
            <person name="Zhang B."/>
            <person name="Ji P."/>
            <person name="Bell-Sakyi L."/>
            <person name="Cui X.M."/>
            <person name="Yuan T.T."/>
            <person name="Jiang B.G."/>
            <person name="Yang W.F."/>
            <person name="Lam T.T."/>
            <person name="Chang Q.C."/>
            <person name="Ding S.J."/>
            <person name="Wang X.J."/>
            <person name="Zhu J.G."/>
            <person name="Ruan X.D."/>
            <person name="Zhao L."/>
            <person name="Wei J.T."/>
            <person name="Ye R.Z."/>
            <person name="Que T.C."/>
            <person name="Du C.H."/>
            <person name="Zhou Y.H."/>
            <person name="Cheng J.X."/>
            <person name="Dai P.F."/>
            <person name="Guo W.B."/>
            <person name="Han X.H."/>
            <person name="Huang E.J."/>
            <person name="Li L.F."/>
            <person name="Wei W."/>
            <person name="Gao Y.C."/>
            <person name="Liu J.Z."/>
            <person name="Shao H.Z."/>
            <person name="Wang X."/>
            <person name="Wang C.C."/>
            <person name="Yang T.C."/>
            <person name="Huo Q.B."/>
            <person name="Li W."/>
            <person name="Chen H.Y."/>
            <person name="Chen S.E."/>
            <person name="Zhou L.G."/>
            <person name="Ni X.B."/>
            <person name="Tian J.H."/>
            <person name="Sheng Y."/>
            <person name="Liu T."/>
            <person name="Pan Y.S."/>
            <person name="Xia L.Y."/>
            <person name="Li J."/>
            <person name="Zhao F."/>
            <person name="Cao W.C."/>
        </authorList>
    </citation>
    <scope>NUCLEOTIDE SEQUENCE [LARGE SCALE GENOMIC DNA]</scope>
    <source>
        <strain evidence="6">HaeL-2018</strain>
    </source>
</reference>
<feature type="transmembrane region" description="Helical" evidence="5">
    <location>
        <begin position="242"/>
        <end position="262"/>
    </location>
</feature>
<accession>A0A9J6G6L6</accession>
<organism evidence="6 7">
    <name type="scientific">Haemaphysalis longicornis</name>
    <name type="common">Bush tick</name>
    <dbReference type="NCBI Taxonomy" id="44386"/>
    <lineage>
        <taxon>Eukaryota</taxon>
        <taxon>Metazoa</taxon>
        <taxon>Ecdysozoa</taxon>
        <taxon>Arthropoda</taxon>
        <taxon>Chelicerata</taxon>
        <taxon>Arachnida</taxon>
        <taxon>Acari</taxon>
        <taxon>Parasitiformes</taxon>
        <taxon>Ixodida</taxon>
        <taxon>Ixodoidea</taxon>
        <taxon>Ixodidae</taxon>
        <taxon>Haemaphysalinae</taxon>
        <taxon>Haemaphysalis</taxon>
    </lineage>
</organism>
<proteinExistence type="predicted"/>
<dbReference type="VEuPathDB" id="VectorBase:HLOH_063778"/>
<comment type="subcellular location">
    <subcellularLocation>
        <location evidence="1">Membrane</location>
        <topology evidence="1">Multi-pass membrane protein</topology>
    </subcellularLocation>
</comment>
<feature type="transmembrane region" description="Helical" evidence="5">
    <location>
        <begin position="297"/>
        <end position="317"/>
    </location>
</feature>
<dbReference type="Proteomes" id="UP000821853">
    <property type="component" value="Chromosome 3"/>
</dbReference>
<dbReference type="SUPFAM" id="SSF103473">
    <property type="entry name" value="MFS general substrate transporter"/>
    <property type="match status" value="1"/>
</dbReference>
<evidence type="ECO:0000256" key="5">
    <source>
        <dbReference type="SAM" id="Phobius"/>
    </source>
</evidence>
<dbReference type="InterPro" id="IPR036259">
    <property type="entry name" value="MFS_trans_sf"/>
</dbReference>
<evidence type="ECO:0000256" key="1">
    <source>
        <dbReference type="ARBA" id="ARBA00004141"/>
    </source>
</evidence>
<dbReference type="Gene3D" id="1.20.1250.20">
    <property type="entry name" value="MFS general substrate transporter like domains"/>
    <property type="match status" value="1"/>
</dbReference>
<dbReference type="OrthoDB" id="6480183at2759"/>